<dbReference type="PANTHER" id="PTHR46983:SF3">
    <property type="entry name" value="CHPADIPLOID STATE MAINTENANCE PROTEIN CHPA"/>
    <property type="match status" value="1"/>
</dbReference>
<dbReference type="Gene3D" id="4.10.1130.20">
    <property type="match status" value="1"/>
</dbReference>
<dbReference type="EMBL" id="HBIO01017760">
    <property type="protein sequence ID" value="CAE0468776.1"/>
    <property type="molecule type" value="Transcribed_RNA"/>
</dbReference>
<dbReference type="PANTHER" id="PTHR46983">
    <property type="entry name" value="CYSTEINE AND HISTIDINE-RICH DOMAIN-CONTAINING PROTEIN 1"/>
    <property type="match status" value="1"/>
</dbReference>
<dbReference type="PROSITE" id="PS51401">
    <property type="entry name" value="CHORD"/>
    <property type="match status" value="1"/>
</dbReference>
<accession>A0A7S3Q7X4</accession>
<reference evidence="5" key="1">
    <citation type="submission" date="2021-01" db="EMBL/GenBank/DDBJ databases">
        <authorList>
            <person name="Corre E."/>
            <person name="Pelletier E."/>
            <person name="Niang G."/>
            <person name="Scheremetjew M."/>
            <person name="Finn R."/>
            <person name="Kale V."/>
            <person name="Holt S."/>
            <person name="Cochrane G."/>
            <person name="Meng A."/>
            <person name="Brown T."/>
            <person name="Cohen L."/>
        </authorList>
    </citation>
    <scope>NUCLEOTIDE SEQUENCE</scope>
    <source>
        <strain evidence="5">MM31A-1</strain>
    </source>
</reference>
<dbReference type="InterPro" id="IPR007051">
    <property type="entry name" value="CHORD_dom"/>
</dbReference>
<keyword evidence="2" id="KW-0677">Repeat</keyword>
<evidence type="ECO:0000256" key="2">
    <source>
        <dbReference type="ARBA" id="ARBA00022737"/>
    </source>
</evidence>
<keyword evidence="1" id="KW-0479">Metal-binding</keyword>
<dbReference type="AlphaFoldDB" id="A0A7S3Q7X4"/>
<dbReference type="GO" id="GO:0046872">
    <property type="term" value="F:metal ion binding"/>
    <property type="evidence" value="ECO:0007669"/>
    <property type="project" value="UniProtKB-KW"/>
</dbReference>
<proteinExistence type="predicted"/>
<organism evidence="5">
    <name type="scientific">Chaetoceros debilis</name>
    <dbReference type="NCBI Taxonomy" id="122233"/>
    <lineage>
        <taxon>Eukaryota</taxon>
        <taxon>Sar</taxon>
        <taxon>Stramenopiles</taxon>
        <taxon>Ochrophyta</taxon>
        <taxon>Bacillariophyta</taxon>
        <taxon>Coscinodiscophyceae</taxon>
        <taxon>Chaetocerotophycidae</taxon>
        <taxon>Chaetocerotales</taxon>
        <taxon>Chaetocerotaceae</taxon>
        <taxon>Chaetoceros</taxon>
    </lineage>
</organism>
<evidence type="ECO:0000313" key="5">
    <source>
        <dbReference type="EMBL" id="CAE0468776.1"/>
    </source>
</evidence>
<name>A0A7S3Q7X4_9STRA</name>
<protein>
    <recommendedName>
        <fullName evidence="4">CHORD domain-containing protein</fullName>
    </recommendedName>
</protein>
<feature type="domain" description="CHORD" evidence="4">
    <location>
        <begin position="140"/>
        <end position="199"/>
    </location>
</feature>
<dbReference type="Pfam" id="PF04968">
    <property type="entry name" value="CHORD"/>
    <property type="match status" value="1"/>
</dbReference>
<sequence length="316" mass="35244">MKVFLYYEDNDHKMLHKTLKITLPKSWKNGPTSKLLDQFVETYNASDLSESLTLNADEMHLAHKVKVEVQSEKTLTLTLTGEEELKMISLASDAITIETIEDREAVYIMHGKSSTLAEVQAAKQEIIDRKKEEMANTVACVRFGCKTRFPKGGPYPACCYHKAPPVFHETAKFWSCCPNKKAYDWEEFQLIKGCMTGRCTDVKDNEEEKQFLGGCDLRDALHGESEPLKSIDDFNKAQADGSDAAPVLQRLRGVMKEIGVENELFDQVLDGIRNEAGDGGGGDSTEEDELAAATSELGKKLKAAMKKIAVDQLRIK</sequence>
<keyword evidence="3" id="KW-0862">Zinc</keyword>
<evidence type="ECO:0000259" key="4">
    <source>
        <dbReference type="PROSITE" id="PS51401"/>
    </source>
</evidence>
<gene>
    <name evidence="5" type="ORF">CDEB00056_LOCUS13629</name>
</gene>
<evidence type="ECO:0000256" key="1">
    <source>
        <dbReference type="ARBA" id="ARBA00022723"/>
    </source>
</evidence>
<dbReference type="InterPro" id="IPR039790">
    <property type="entry name" value="CHRD1"/>
</dbReference>
<evidence type="ECO:0000256" key="3">
    <source>
        <dbReference type="ARBA" id="ARBA00022833"/>
    </source>
</evidence>